<sequence length="264" mass="29663">MGKSGKLTRFKINLLLIFCCILTVSHQGMAQSNPFRLKIMSFNVCRSGELTQYSVIPFADLIRQYQPDIIALQELDYMTSRNTGIDFTTKLAAELGMFPVFGRTIYYKGGEYGLAVLSKYPFLQVKTEPLPTPSDKEQRAVLITEVRLPTGQNVRFASTHLDHSSDAISAVMAQAMNDFLLKDDMPTIVGGDFNTRPEEGTIANGMQQWKRFCNDDPTSPDIPTKKIDYLFGYPKEKCSTISYQVIEKTGISDHCPIVAEVEFQ</sequence>
<gene>
    <name evidence="2" type="ORF">D1614_01185</name>
</gene>
<comment type="caution">
    <text evidence="2">The sequence shown here is derived from an EMBL/GenBank/DDBJ whole genome shotgun (WGS) entry which is preliminary data.</text>
</comment>
<dbReference type="InterPro" id="IPR036691">
    <property type="entry name" value="Endo/exonu/phosph_ase_sf"/>
</dbReference>
<dbReference type="GO" id="GO:0006506">
    <property type="term" value="P:GPI anchor biosynthetic process"/>
    <property type="evidence" value="ECO:0007669"/>
    <property type="project" value="TreeGrafter"/>
</dbReference>
<evidence type="ECO:0000313" key="2">
    <source>
        <dbReference type="EMBL" id="RIJ50580.1"/>
    </source>
</evidence>
<keyword evidence="3" id="KW-1185">Reference proteome</keyword>
<dbReference type="Gene3D" id="3.60.10.10">
    <property type="entry name" value="Endonuclease/exonuclease/phosphatase"/>
    <property type="match status" value="1"/>
</dbReference>
<accession>A0A399T2F3</accession>
<evidence type="ECO:0000259" key="1">
    <source>
        <dbReference type="Pfam" id="PF03372"/>
    </source>
</evidence>
<dbReference type="SUPFAM" id="SSF56219">
    <property type="entry name" value="DNase I-like"/>
    <property type="match status" value="1"/>
</dbReference>
<dbReference type="Proteomes" id="UP000265926">
    <property type="component" value="Unassembled WGS sequence"/>
</dbReference>
<keyword evidence="2" id="KW-0540">Nuclease</keyword>
<dbReference type="InterPro" id="IPR051916">
    <property type="entry name" value="GPI-anchor_lipid_remodeler"/>
</dbReference>
<dbReference type="Pfam" id="PF03372">
    <property type="entry name" value="Exo_endo_phos"/>
    <property type="match status" value="1"/>
</dbReference>
<dbReference type="PANTHER" id="PTHR14859">
    <property type="entry name" value="CALCOFLUOR WHITE HYPERSENSITIVE PROTEIN PRECURSOR"/>
    <property type="match status" value="1"/>
</dbReference>
<keyword evidence="2" id="KW-0269">Exonuclease</keyword>
<feature type="domain" description="Endonuclease/exonuclease/phosphatase" evidence="1">
    <location>
        <begin position="40"/>
        <end position="254"/>
    </location>
</feature>
<dbReference type="InterPro" id="IPR005135">
    <property type="entry name" value="Endo/exonuclease/phosphatase"/>
</dbReference>
<keyword evidence="2" id="KW-0378">Hydrolase</keyword>
<protein>
    <submittedName>
        <fullName evidence="2">Endonuclease/exonuclease/phosphatase family protein</fullName>
    </submittedName>
</protein>
<organism evidence="2 3">
    <name type="scientific">Maribellus luteus</name>
    <dbReference type="NCBI Taxonomy" id="2305463"/>
    <lineage>
        <taxon>Bacteria</taxon>
        <taxon>Pseudomonadati</taxon>
        <taxon>Bacteroidota</taxon>
        <taxon>Bacteroidia</taxon>
        <taxon>Marinilabiliales</taxon>
        <taxon>Prolixibacteraceae</taxon>
        <taxon>Maribellus</taxon>
    </lineage>
</organism>
<evidence type="ECO:0000313" key="3">
    <source>
        <dbReference type="Proteomes" id="UP000265926"/>
    </source>
</evidence>
<dbReference type="PANTHER" id="PTHR14859:SF15">
    <property type="entry name" value="ENDONUCLEASE_EXONUCLEASE_PHOSPHATASE DOMAIN-CONTAINING PROTEIN"/>
    <property type="match status" value="1"/>
</dbReference>
<dbReference type="EMBL" id="QWGR01000001">
    <property type="protein sequence ID" value="RIJ50580.1"/>
    <property type="molecule type" value="Genomic_DNA"/>
</dbReference>
<proteinExistence type="predicted"/>
<dbReference type="GO" id="GO:0004527">
    <property type="term" value="F:exonuclease activity"/>
    <property type="evidence" value="ECO:0007669"/>
    <property type="project" value="UniProtKB-KW"/>
</dbReference>
<dbReference type="AlphaFoldDB" id="A0A399T2F3"/>
<dbReference type="GO" id="GO:0016020">
    <property type="term" value="C:membrane"/>
    <property type="evidence" value="ECO:0007669"/>
    <property type="project" value="GOC"/>
</dbReference>
<keyword evidence="2" id="KW-0255">Endonuclease</keyword>
<dbReference type="OrthoDB" id="712861at2"/>
<dbReference type="GO" id="GO:0004519">
    <property type="term" value="F:endonuclease activity"/>
    <property type="evidence" value="ECO:0007669"/>
    <property type="project" value="UniProtKB-KW"/>
</dbReference>
<reference evidence="2 3" key="1">
    <citation type="submission" date="2018-08" db="EMBL/GenBank/DDBJ databases">
        <title>Pallidiluteibacterium maritimus gen. nov., sp. nov., isolated from coastal sediment.</title>
        <authorList>
            <person name="Zhou L.Y."/>
        </authorList>
    </citation>
    <scope>NUCLEOTIDE SEQUENCE [LARGE SCALE GENOMIC DNA]</scope>
    <source>
        <strain evidence="2 3">XSD2</strain>
    </source>
</reference>
<name>A0A399T2F3_9BACT</name>